<dbReference type="SMART" id="SM00220">
    <property type="entry name" value="S_TKc"/>
    <property type="match status" value="1"/>
</dbReference>
<dbReference type="PANTHER" id="PTHR24347">
    <property type="entry name" value="SERINE/THREONINE-PROTEIN KINASE"/>
    <property type="match status" value="1"/>
</dbReference>
<evidence type="ECO:0000256" key="2">
    <source>
        <dbReference type="ARBA" id="ARBA00012513"/>
    </source>
</evidence>
<dbReference type="InterPro" id="IPR017441">
    <property type="entry name" value="Protein_kinase_ATP_BS"/>
</dbReference>
<dbReference type="EC" id="2.7.11.1" evidence="2"/>
<keyword evidence="4" id="KW-0808">Transferase</keyword>
<feature type="domain" description="Doublecortin" evidence="13">
    <location>
        <begin position="38"/>
        <end position="124"/>
    </location>
</feature>
<evidence type="ECO:0000259" key="13">
    <source>
        <dbReference type="PROSITE" id="PS50309"/>
    </source>
</evidence>
<keyword evidence="6 14" id="KW-0418">Kinase</keyword>
<dbReference type="PROSITE" id="PS50309">
    <property type="entry name" value="DC"/>
    <property type="match status" value="1"/>
</dbReference>
<reference evidence="14 15" key="1">
    <citation type="submission" date="2016-04" db="EMBL/GenBank/DDBJ databases">
        <title>The genome of Intoshia linei affirms orthonectids as highly simplified spiralians.</title>
        <authorList>
            <person name="Mikhailov K.V."/>
            <person name="Slusarev G.S."/>
            <person name="Nikitin M.A."/>
            <person name="Logacheva M.D."/>
            <person name="Penin A."/>
            <person name="Aleoshin V."/>
            <person name="Panchin Y.V."/>
        </authorList>
    </citation>
    <scope>NUCLEOTIDE SEQUENCE [LARGE SCALE GENOMIC DNA]</scope>
    <source>
        <strain evidence="14">Intl2013</strain>
        <tissue evidence="14">Whole animal</tissue>
    </source>
</reference>
<keyword evidence="7 10" id="KW-0067">ATP-binding</keyword>
<evidence type="ECO:0000256" key="1">
    <source>
        <dbReference type="ARBA" id="ARBA00005354"/>
    </source>
</evidence>
<evidence type="ECO:0000313" key="14">
    <source>
        <dbReference type="EMBL" id="OAF71167.1"/>
    </source>
</evidence>
<dbReference type="AlphaFoldDB" id="A0A177BA33"/>
<proteinExistence type="inferred from homology"/>
<feature type="region of interest" description="Disordered" evidence="11">
    <location>
        <begin position="189"/>
        <end position="212"/>
    </location>
</feature>
<evidence type="ECO:0000256" key="5">
    <source>
        <dbReference type="ARBA" id="ARBA00022741"/>
    </source>
</evidence>
<keyword evidence="15" id="KW-1185">Reference proteome</keyword>
<evidence type="ECO:0000256" key="4">
    <source>
        <dbReference type="ARBA" id="ARBA00022679"/>
    </source>
</evidence>
<comment type="caution">
    <text evidence="14">The sequence shown here is derived from an EMBL/GenBank/DDBJ whole genome shotgun (WGS) entry which is preliminary data.</text>
</comment>
<keyword evidence="5 10" id="KW-0547">Nucleotide-binding</keyword>
<evidence type="ECO:0000256" key="9">
    <source>
        <dbReference type="ARBA" id="ARBA00048679"/>
    </source>
</evidence>
<dbReference type="FunFam" id="3.30.200.20:FF:000042">
    <property type="entry name" value="Aurora kinase A"/>
    <property type="match status" value="1"/>
</dbReference>
<feature type="compositionally biased region" description="Low complexity" evidence="11">
    <location>
        <begin position="564"/>
        <end position="579"/>
    </location>
</feature>
<evidence type="ECO:0000256" key="10">
    <source>
        <dbReference type="PROSITE-ProRule" id="PRU10141"/>
    </source>
</evidence>
<comment type="catalytic activity">
    <reaction evidence="9">
        <text>L-seryl-[protein] + ATP = O-phospho-L-seryl-[protein] + ADP + H(+)</text>
        <dbReference type="Rhea" id="RHEA:17989"/>
        <dbReference type="Rhea" id="RHEA-COMP:9863"/>
        <dbReference type="Rhea" id="RHEA-COMP:11604"/>
        <dbReference type="ChEBI" id="CHEBI:15378"/>
        <dbReference type="ChEBI" id="CHEBI:29999"/>
        <dbReference type="ChEBI" id="CHEBI:30616"/>
        <dbReference type="ChEBI" id="CHEBI:83421"/>
        <dbReference type="ChEBI" id="CHEBI:456216"/>
        <dbReference type="EC" id="2.7.11.1"/>
    </reaction>
</comment>
<evidence type="ECO:0000259" key="12">
    <source>
        <dbReference type="PROSITE" id="PS50011"/>
    </source>
</evidence>
<dbReference type="PROSITE" id="PS00107">
    <property type="entry name" value="PROTEIN_KINASE_ATP"/>
    <property type="match status" value="1"/>
</dbReference>
<dbReference type="Gene3D" id="1.10.510.10">
    <property type="entry name" value="Transferase(Phosphotransferase) domain 1"/>
    <property type="match status" value="1"/>
</dbReference>
<evidence type="ECO:0000256" key="11">
    <source>
        <dbReference type="SAM" id="MobiDB-lite"/>
    </source>
</evidence>
<evidence type="ECO:0000256" key="8">
    <source>
        <dbReference type="ARBA" id="ARBA00047899"/>
    </source>
</evidence>
<dbReference type="SUPFAM" id="SSF56112">
    <property type="entry name" value="Protein kinase-like (PK-like)"/>
    <property type="match status" value="1"/>
</dbReference>
<dbReference type="GO" id="GO:0004674">
    <property type="term" value="F:protein serine/threonine kinase activity"/>
    <property type="evidence" value="ECO:0007669"/>
    <property type="project" value="UniProtKB-KW"/>
</dbReference>
<dbReference type="SMART" id="SM00537">
    <property type="entry name" value="DCX"/>
    <property type="match status" value="1"/>
</dbReference>
<dbReference type="Proteomes" id="UP000078046">
    <property type="component" value="Unassembled WGS sequence"/>
</dbReference>
<organism evidence="14 15">
    <name type="scientific">Intoshia linei</name>
    <dbReference type="NCBI Taxonomy" id="1819745"/>
    <lineage>
        <taxon>Eukaryota</taxon>
        <taxon>Metazoa</taxon>
        <taxon>Spiralia</taxon>
        <taxon>Lophotrochozoa</taxon>
        <taxon>Mesozoa</taxon>
        <taxon>Orthonectida</taxon>
        <taxon>Rhopaluridae</taxon>
        <taxon>Intoshia</taxon>
    </lineage>
</organism>
<feature type="binding site" evidence="10">
    <location>
        <position position="663"/>
    </location>
    <ligand>
        <name>ATP</name>
        <dbReference type="ChEBI" id="CHEBI:30616"/>
    </ligand>
</feature>
<evidence type="ECO:0000256" key="7">
    <source>
        <dbReference type="ARBA" id="ARBA00022840"/>
    </source>
</evidence>
<dbReference type="Gene3D" id="3.10.20.230">
    <property type="entry name" value="Doublecortin domain"/>
    <property type="match status" value="1"/>
</dbReference>
<comment type="catalytic activity">
    <reaction evidence="8">
        <text>L-threonyl-[protein] + ATP = O-phospho-L-threonyl-[protein] + ADP + H(+)</text>
        <dbReference type="Rhea" id="RHEA:46608"/>
        <dbReference type="Rhea" id="RHEA-COMP:11060"/>
        <dbReference type="Rhea" id="RHEA-COMP:11605"/>
        <dbReference type="ChEBI" id="CHEBI:15378"/>
        <dbReference type="ChEBI" id="CHEBI:30013"/>
        <dbReference type="ChEBI" id="CHEBI:30616"/>
        <dbReference type="ChEBI" id="CHEBI:61977"/>
        <dbReference type="ChEBI" id="CHEBI:456216"/>
        <dbReference type="EC" id="2.7.11.1"/>
    </reaction>
</comment>
<feature type="region of interest" description="Disordered" evidence="11">
    <location>
        <begin position="564"/>
        <end position="598"/>
    </location>
</feature>
<dbReference type="InterPro" id="IPR036572">
    <property type="entry name" value="Doublecortin_dom_sf"/>
</dbReference>
<dbReference type="InterPro" id="IPR011009">
    <property type="entry name" value="Kinase-like_dom_sf"/>
</dbReference>
<dbReference type="Pfam" id="PF00069">
    <property type="entry name" value="Pkinase"/>
    <property type="match status" value="1"/>
</dbReference>
<dbReference type="GO" id="GO:0005524">
    <property type="term" value="F:ATP binding"/>
    <property type="evidence" value="ECO:0007669"/>
    <property type="project" value="UniProtKB-UniRule"/>
</dbReference>
<dbReference type="PROSITE" id="PS00108">
    <property type="entry name" value="PROTEIN_KINASE_ST"/>
    <property type="match status" value="1"/>
</dbReference>
<dbReference type="PROSITE" id="PS50011">
    <property type="entry name" value="PROTEIN_KINASE_DOM"/>
    <property type="match status" value="1"/>
</dbReference>
<name>A0A177BA33_9BILA</name>
<dbReference type="InterPro" id="IPR000719">
    <property type="entry name" value="Prot_kinase_dom"/>
</dbReference>
<feature type="domain" description="Protein kinase" evidence="12">
    <location>
        <begin position="634"/>
        <end position="891"/>
    </location>
</feature>
<dbReference type="InterPro" id="IPR003533">
    <property type="entry name" value="Doublecortin_dom"/>
</dbReference>
<dbReference type="GO" id="GO:0035556">
    <property type="term" value="P:intracellular signal transduction"/>
    <property type="evidence" value="ECO:0007669"/>
    <property type="project" value="InterPro"/>
</dbReference>
<dbReference type="EMBL" id="LWCA01000075">
    <property type="protein sequence ID" value="OAF71167.1"/>
    <property type="molecule type" value="Genomic_DNA"/>
</dbReference>
<keyword evidence="3" id="KW-0723">Serine/threonine-protein kinase</keyword>
<accession>A0A177BA33</accession>
<evidence type="ECO:0000313" key="15">
    <source>
        <dbReference type="Proteomes" id="UP000078046"/>
    </source>
</evidence>
<evidence type="ECO:0000256" key="6">
    <source>
        <dbReference type="ARBA" id="ARBA00022777"/>
    </source>
</evidence>
<dbReference type="SUPFAM" id="SSF89837">
    <property type="entry name" value="Doublecortin (DC)"/>
    <property type="match status" value="1"/>
</dbReference>
<dbReference type="OrthoDB" id="1738954at2759"/>
<dbReference type="Pfam" id="PF03607">
    <property type="entry name" value="DCX"/>
    <property type="match status" value="1"/>
</dbReference>
<dbReference type="FunFam" id="1.10.510.10:FF:000571">
    <property type="entry name" value="Maternal embryonic leucine zipper kinase"/>
    <property type="match status" value="1"/>
</dbReference>
<gene>
    <name evidence="14" type="ORF">A3Q56_01088</name>
</gene>
<sequence length="950" mass="109894">MEIVKNRLNLAVNNLEKDFIITKKFAHDKSRFKNKVGKRLKLYANGNKYFNGNLFILHASKFLNLHDLMYEINETFKERMNLPFGIRRIYTAQDGSPILNLKQFEDGGQYVCAGYEGFHKMDYIKTYNKPKWGIFRIAVRHSVGDCKVSKFRQNLDTFRGHSLFSVSLKVTLGMANNWKHTVNNKIDKRENNNCDTSQISKPKNKKKSNGLKEYKTKQVKLLNINRKKIIKHGSLWYSGKIDMYKNSAKENIKTEIDTDIINLSTKKIKPKIINVILANQSPNNLNIKKSKNKKIKYLLYRINDANALDKVIRDLNVAFDEIVIKHVKNKIKINLLNQNVDKNQFNKLDTLSKNSKINKTQIINIFSINAQKIKSVWDFFRNENYYIASRYFTVSCLEVKKIIEDIYGVNQYSNGLIQRWKKSEETLTRQPQMEGFQCKPNLQDLNLQKNETKKNDPHDKHEKLTILQKQILDGNKRRLKNRQKLYNEYKKIMNTDKKSLQNEEFGLVEEKGKRIKQLKPIYEKINKKNPEISKFADSWVPPSKKIKANSIDIFDGIKKNVPSNSSVKSKYSNGTSSKNGKSRRSKKSSISPGGNAFTMDEKSNIAEISVSTQEKPIVPSISNSIQQNNVEDDYNVGASLGDGNFAVVKKAKNKLTNEEFALKIIDKMKMKKKKNMIESEIYIMKQCKHDNIVRFYESYHTENYTYLVLELVKGGDLFDYISKNVKFNERESSIMIESVANALFYLHSQNICHRDVKPENLLVYHQNDNKISLKLTDFGLAVYVNKPLHLVCGTPTYVAPEILNETGYGLEVDIWALGVITYILLCGFPPFRSVDRKQSELFDLIRKGHFIFLEPYWNGISKAAKMFISRMIVVSTNIRHNVLQILSNSWIVSNGLQNTANLKIRQSVRRKQLQQEAKYIQQGTVMPNLNNKIPNSRKSEKGIRAAISIK</sequence>
<dbReference type="InterPro" id="IPR008271">
    <property type="entry name" value="Ser/Thr_kinase_AS"/>
</dbReference>
<comment type="similarity">
    <text evidence="1">Belongs to the protein kinase superfamily. CAMK Ser/Thr protein kinase family. CaMK subfamily.</text>
</comment>
<evidence type="ECO:0000256" key="3">
    <source>
        <dbReference type="ARBA" id="ARBA00022527"/>
    </source>
</evidence>
<protein>
    <recommendedName>
        <fullName evidence="2">non-specific serine/threonine protein kinase</fullName>
        <ecNumber evidence="2">2.7.11.1</ecNumber>
    </recommendedName>
</protein>